<dbReference type="EMBL" id="LQWZ01000035">
    <property type="protein sequence ID" value="OAH53744.1"/>
    <property type="molecule type" value="Genomic_DNA"/>
</dbReference>
<sequence length="625" mass="68005">MEIGQSAIQRGVRAQLGRNPVDMLNEGQIFSGKVMKLLPGQMAELVVFGQQITTQLEVPLQAGGRYFFQVASLKGAMQLKVVSDNAPMQRTPDQAAALLEKLQIPVTKESVVFTALAIEMGQPLSKDSIQFGSAWLSKAGLKDGMEALRFMFSRNLPITENVFQALVSARSTESLTGKLEALQHTLVKLGDMPEATAALNRLLGEPTSSGKTAASLLLDVNAKAVHLAAALSTGSLSEKVAAVQILKQVLNMPASFADVPKQLASIVKNNLTTSRSPASIVAANIQEQPVTVKNNETTNSPSVQPVQMMKEMLVQLAVKPVTLETIASFKEAVFQSIPANHPDRAALMQQVTQLTDQLTKDVPAVNRQIASLFQLAFSIAATVPEQAAVRMALLLGTDAWPIEEPQVLPIHVNGKDVAVALRDAFRLLGIDHEAIITSKNQPEAMQQNVKQELLKLMIETIPAPIREAAEQIVGRLNAQHILSAESGPLQQLVMQVPFQFAAFQGDVTIKWSGKKKSNGKIDADYCRVLFYVDMTNLKNTVIDMQVQNRIIHLNIVAAAAPSLLKQMSINTMDRLKEALEEHGYRLSGVQFKEPSEEEATQRHGTKPPLACVMDDEGYLGVDIRI</sequence>
<dbReference type="RefSeq" id="WP_063975326.1">
    <property type="nucleotide sequence ID" value="NZ_LQWZ01000035.1"/>
</dbReference>
<dbReference type="Proteomes" id="UP000077271">
    <property type="component" value="Unassembled WGS sequence"/>
</dbReference>
<protein>
    <recommendedName>
        <fullName evidence="3">Flagellar hook-length control protein-like C-terminal domain-containing protein</fullName>
    </recommendedName>
</protein>
<evidence type="ECO:0008006" key="3">
    <source>
        <dbReference type="Google" id="ProtNLM"/>
    </source>
</evidence>
<gene>
    <name evidence="1" type="ORF">AWH48_10735</name>
</gene>
<comment type="caution">
    <text evidence="1">The sequence shown here is derived from an EMBL/GenBank/DDBJ whole genome shotgun (WGS) entry which is preliminary data.</text>
</comment>
<reference evidence="1 2" key="1">
    <citation type="submission" date="2016-01" db="EMBL/GenBank/DDBJ databases">
        <title>Investigation of taxonomic status of Bacillus aminovorans.</title>
        <authorList>
            <person name="Verma A."/>
            <person name="Pal Y."/>
            <person name="Krishnamurthi S."/>
        </authorList>
    </citation>
    <scope>NUCLEOTIDE SEQUENCE [LARGE SCALE GENOMIC DNA]</scope>
    <source>
        <strain evidence="1 2">DSM 4337</strain>
    </source>
</reference>
<organism evidence="1 2">
    <name type="scientific">Domibacillus aminovorans</name>
    <dbReference type="NCBI Taxonomy" id="29332"/>
    <lineage>
        <taxon>Bacteria</taxon>
        <taxon>Bacillati</taxon>
        <taxon>Bacillota</taxon>
        <taxon>Bacilli</taxon>
        <taxon>Bacillales</taxon>
        <taxon>Bacillaceae</taxon>
        <taxon>Domibacillus</taxon>
    </lineage>
</organism>
<dbReference type="AlphaFoldDB" id="A0A177KKS1"/>
<evidence type="ECO:0000313" key="1">
    <source>
        <dbReference type="EMBL" id="OAH53744.1"/>
    </source>
</evidence>
<evidence type="ECO:0000313" key="2">
    <source>
        <dbReference type="Proteomes" id="UP000077271"/>
    </source>
</evidence>
<dbReference type="OrthoDB" id="2351076at2"/>
<name>A0A177KKS1_9BACI</name>
<accession>A0A177KKS1</accession>
<proteinExistence type="predicted"/>